<evidence type="ECO:0000313" key="4">
    <source>
        <dbReference type="Proteomes" id="UP000000763"/>
    </source>
</evidence>
<evidence type="ECO:0000313" key="3">
    <source>
        <dbReference type="EMBL" id="BAD52555.1"/>
    </source>
</evidence>
<feature type="compositionally biased region" description="Gly residues" evidence="1">
    <location>
        <begin position="172"/>
        <end position="183"/>
    </location>
</feature>
<feature type="compositionally biased region" description="Basic and acidic residues" evidence="1">
    <location>
        <begin position="266"/>
        <end position="280"/>
    </location>
</feature>
<dbReference type="Proteomes" id="UP000000763">
    <property type="component" value="Chromosome 1"/>
</dbReference>
<dbReference type="AlphaFoldDB" id="Q656V7"/>
<feature type="compositionally biased region" description="Basic and acidic residues" evidence="1">
    <location>
        <begin position="106"/>
        <end position="115"/>
    </location>
</feature>
<feature type="region of interest" description="Disordered" evidence="1">
    <location>
        <begin position="15"/>
        <end position="392"/>
    </location>
</feature>
<dbReference type="Proteomes" id="UP000817658">
    <property type="component" value="Chromosome 1"/>
</dbReference>
<protein>
    <submittedName>
        <fullName evidence="2">Uncharacterized protein</fullName>
    </submittedName>
</protein>
<feature type="compositionally biased region" description="Basic residues" evidence="1">
    <location>
        <begin position="298"/>
        <end position="307"/>
    </location>
</feature>
<feature type="compositionally biased region" description="Basic and acidic residues" evidence="1">
    <location>
        <begin position="340"/>
        <end position="357"/>
    </location>
</feature>
<proteinExistence type="predicted"/>
<feature type="compositionally biased region" description="Basic residues" evidence="1">
    <location>
        <begin position="116"/>
        <end position="143"/>
    </location>
</feature>
<evidence type="ECO:0000313" key="2">
    <source>
        <dbReference type="EMBL" id="BAD45160.1"/>
    </source>
</evidence>
<feature type="compositionally biased region" description="Low complexity" evidence="1">
    <location>
        <begin position="25"/>
        <end position="34"/>
    </location>
</feature>
<feature type="compositionally biased region" description="Basic residues" evidence="1">
    <location>
        <begin position="193"/>
        <end position="208"/>
    </location>
</feature>
<dbReference type="EMBL" id="AP003338">
    <property type="protein sequence ID" value="BAD45160.1"/>
    <property type="molecule type" value="Genomic_DNA"/>
</dbReference>
<evidence type="ECO:0000256" key="1">
    <source>
        <dbReference type="SAM" id="MobiDB-lite"/>
    </source>
</evidence>
<organism evidence="2">
    <name type="scientific">Oryza sativa subsp. japonica</name>
    <name type="common">Rice</name>
    <dbReference type="NCBI Taxonomy" id="39947"/>
    <lineage>
        <taxon>Eukaryota</taxon>
        <taxon>Viridiplantae</taxon>
        <taxon>Streptophyta</taxon>
        <taxon>Embryophyta</taxon>
        <taxon>Tracheophyta</taxon>
        <taxon>Spermatophyta</taxon>
        <taxon>Magnoliopsida</taxon>
        <taxon>Liliopsida</taxon>
        <taxon>Poales</taxon>
        <taxon>Poaceae</taxon>
        <taxon>BOP clade</taxon>
        <taxon>Oryzoideae</taxon>
        <taxon>Oryzeae</taxon>
        <taxon>Oryzinae</taxon>
        <taxon>Oryza</taxon>
        <taxon>Oryza sativa</taxon>
    </lineage>
</organism>
<gene>
    <name evidence="2" type="ORF">OJ1212_B09.30</name>
    <name evidence="3" type="ORF">P0463F06.14</name>
</gene>
<reference evidence="2" key="1">
    <citation type="journal article" date="2002" name="Nature">
        <title>The genome sequence and structure of rice chromosome 1.</title>
        <authorList>
            <person name="Sasaki T."/>
            <person name="Matsumoto T."/>
            <person name="Yamamoto K."/>
            <person name="Sakata K."/>
            <person name="Baba T."/>
            <person name="Katayose Y."/>
            <person name="Wu J."/>
            <person name="Niimura Y."/>
            <person name="Cheng Z."/>
            <person name="Nagamura Y."/>
            <person name="Antonio B.A."/>
            <person name="Kanamori H."/>
            <person name="Hosokawa S."/>
            <person name="Masukawa M."/>
            <person name="Arikawa K."/>
            <person name="Chiden Y."/>
            <person name="Hayashi M."/>
            <person name="Okamoto M."/>
            <person name="Ando T."/>
            <person name="Aoki H."/>
            <person name="Arita K."/>
            <person name="Hamada M."/>
            <person name="Harada C."/>
            <person name="Hijishita S."/>
            <person name="Honda M."/>
            <person name="Ichikawa Y."/>
            <person name="Idonuma A."/>
            <person name="Iijima M."/>
            <person name="Ikeda M."/>
            <person name="Ikeno M."/>
            <person name="Itoh S."/>
            <person name="Itoh T."/>
            <person name="Itoh Y."/>
            <person name="Itoh Y."/>
            <person name="Iwabuchi A."/>
            <person name="Kamiya K."/>
            <person name="Karasawa W."/>
            <person name="Katagiri S."/>
            <person name="Kikuta A."/>
            <person name="Kobayashi N."/>
            <person name="Kono I."/>
            <person name="Machita K."/>
            <person name="Maehara T."/>
            <person name="Mizuno H."/>
            <person name="Mizubayashi T."/>
            <person name="Mukai Y."/>
            <person name="Nagasaki H."/>
            <person name="Nakashima M."/>
            <person name="Nakama Y."/>
            <person name="Nakamichi Y."/>
            <person name="Nakamura M."/>
            <person name="Namiki N."/>
            <person name="Negishi M."/>
            <person name="Ohta I."/>
            <person name="Ono N."/>
            <person name="Saji S."/>
            <person name="Sakai K."/>
            <person name="Shibata M."/>
            <person name="Shimokawa T."/>
            <person name="Shomura A."/>
            <person name="Song J."/>
            <person name="Takazaki Y."/>
            <person name="Terasawa K."/>
            <person name="Tsuji K."/>
            <person name="Waki K."/>
            <person name="Yamagata H."/>
            <person name="Yamane H."/>
            <person name="Yoshiki S."/>
            <person name="Yoshihara R."/>
            <person name="Yukawa K."/>
            <person name="Zhong H."/>
            <person name="Iwama H."/>
            <person name="Endo T."/>
            <person name="Ito H."/>
            <person name="Hahn J.H."/>
            <person name="Kim H.I."/>
            <person name="Eun M.Y."/>
            <person name="Yano M."/>
            <person name="Jiang J."/>
            <person name="Gojobori T."/>
        </authorList>
    </citation>
    <scope>NUCLEOTIDE SEQUENCE</scope>
</reference>
<dbReference type="EMBL" id="AP002867">
    <property type="protein sequence ID" value="BAD52555.1"/>
    <property type="molecule type" value="Genomic_DNA"/>
</dbReference>
<sequence>MSRVPTSRGFVYSRVNKLRGGARGPGPWEWGPRGSLSVHGGPGAPGLTPAGAVGPTRQPHPRARAADCRAPRGSRSARPKTATSARPAGDGAPAPLWSPAAAIGTAERRPREGRERGKRGGGPRLTQGRRRRRKRRPERRKAAARLGWTGTAALRWSASSTRGWTGRRRCGEAGGGDAGAGDGPGEREEAAGGRRRRRRERATARARFRRGEGAAKGGNGRRRCGEGLNGVGRGRGRPGKEGNRPGGPAAINGAGEICGGKSGRLNAREREGKMGGKREGITGSNSPHLNARGDGGMRRIRRRRRRLARAERREVGDDGWAPPASEGGGRARPSAARAGRGREQPDPPLGEIRRRADTSPSGPTSPKVPGHVGDSICLKPPGAILPVPYHRQ</sequence>
<reference evidence="4" key="2">
    <citation type="journal article" date="2005" name="Nature">
        <title>The map-based sequence of the rice genome.</title>
        <authorList>
            <consortium name="International rice genome sequencing project (IRGSP)"/>
            <person name="Matsumoto T."/>
            <person name="Wu J."/>
            <person name="Kanamori H."/>
            <person name="Katayose Y."/>
            <person name="Fujisawa M."/>
            <person name="Namiki N."/>
            <person name="Mizuno H."/>
            <person name="Yamamoto K."/>
            <person name="Antonio B.A."/>
            <person name="Baba T."/>
            <person name="Sakata K."/>
            <person name="Nagamura Y."/>
            <person name="Aoki H."/>
            <person name="Arikawa K."/>
            <person name="Arita K."/>
            <person name="Bito T."/>
            <person name="Chiden Y."/>
            <person name="Fujitsuka N."/>
            <person name="Fukunaka R."/>
            <person name="Hamada M."/>
            <person name="Harada C."/>
            <person name="Hayashi A."/>
            <person name="Hijishita S."/>
            <person name="Honda M."/>
            <person name="Hosokawa S."/>
            <person name="Ichikawa Y."/>
            <person name="Idonuma A."/>
            <person name="Iijima M."/>
            <person name="Ikeda M."/>
            <person name="Ikeno M."/>
            <person name="Ito K."/>
            <person name="Ito S."/>
            <person name="Ito T."/>
            <person name="Ito Y."/>
            <person name="Ito Y."/>
            <person name="Iwabuchi A."/>
            <person name="Kamiya K."/>
            <person name="Karasawa W."/>
            <person name="Kurita K."/>
            <person name="Katagiri S."/>
            <person name="Kikuta A."/>
            <person name="Kobayashi H."/>
            <person name="Kobayashi N."/>
            <person name="Machita K."/>
            <person name="Maehara T."/>
            <person name="Masukawa M."/>
            <person name="Mizubayashi T."/>
            <person name="Mukai Y."/>
            <person name="Nagasaki H."/>
            <person name="Nagata Y."/>
            <person name="Naito S."/>
            <person name="Nakashima M."/>
            <person name="Nakama Y."/>
            <person name="Nakamichi Y."/>
            <person name="Nakamura M."/>
            <person name="Meguro A."/>
            <person name="Negishi M."/>
            <person name="Ohta I."/>
            <person name="Ohta T."/>
            <person name="Okamoto M."/>
            <person name="Ono N."/>
            <person name="Saji S."/>
            <person name="Sakaguchi M."/>
            <person name="Sakai K."/>
            <person name="Shibata M."/>
            <person name="Shimokawa T."/>
            <person name="Song J."/>
            <person name="Takazaki Y."/>
            <person name="Terasawa K."/>
            <person name="Tsugane M."/>
            <person name="Tsuji K."/>
            <person name="Ueda S."/>
            <person name="Waki K."/>
            <person name="Yamagata H."/>
            <person name="Yamamoto M."/>
            <person name="Yamamoto S."/>
            <person name="Yamane H."/>
            <person name="Yoshiki S."/>
            <person name="Yoshihara R."/>
            <person name="Yukawa K."/>
            <person name="Zhong H."/>
            <person name="Yano M."/>
            <person name="Yuan Q."/>
            <person name="Ouyang S."/>
            <person name="Liu J."/>
            <person name="Jones K.M."/>
            <person name="Gansberger K."/>
            <person name="Moffat K."/>
            <person name="Hill J."/>
            <person name="Bera J."/>
            <person name="Fadrosh D."/>
            <person name="Jin S."/>
            <person name="Johri S."/>
            <person name="Kim M."/>
            <person name="Overton L."/>
            <person name="Reardon M."/>
            <person name="Tsitrin T."/>
            <person name="Vuong H."/>
            <person name="Weaver B."/>
            <person name="Ciecko A."/>
            <person name="Tallon L."/>
            <person name="Jackson J."/>
            <person name="Pai G."/>
            <person name="Aken S.V."/>
            <person name="Utterback T."/>
            <person name="Reidmuller S."/>
            <person name="Feldblyum T."/>
            <person name="Hsiao J."/>
            <person name="Zismann V."/>
            <person name="Iobst S."/>
            <person name="de Vazeille A.R."/>
            <person name="Buell C.R."/>
            <person name="Ying K."/>
            <person name="Li Y."/>
            <person name="Lu T."/>
            <person name="Huang Y."/>
            <person name="Zhao Q."/>
            <person name="Feng Q."/>
            <person name="Zhang L."/>
            <person name="Zhu J."/>
            <person name="Weng Q."/>
            <person name="Mu J."/>
            <person name="Lu Y."/>
            <person name="Fan D."/>
            <person name="Liu Y."/>
            <person name="Guan J."/>
            <person name="Zhang Y."/>
            <person name="Yu S."/>
            <person name="Liu X."/>
            <person name="Zhang Y."/>
            <person name="Hong G."/>
            <person name="Han B."/>
            <person name="Choisne N."/>
            <person name="Demange N."/>
            <person name="Orjeda G."/>
            <person name="Samain S."/>
            <person name="Cattolico L."/>
            <person name="Pelletier E."/>
            <person name="Couloux A."/>
            <person name="Segurens B."/>
            <person name="Wincker P."/>
            <person name="D'Hont A."/>
            <person name="Scarpelli C."/>
            <person name="Weissenbach J."/>
            <person name="Salanoubat M."/>
            <person name="Quetier F."/>
            <person name="Yu Y."/>
            <person name="Kim H.R."/>
            <person name="Rambo T."/>
            <person name="Currie J."/>
            <person name="Collura K."/>
            <person name="Luo M."/>
            <person name="Yang T."/>
            <person name="Ammiraju J.S.S."/>
            <person name="Engler F."/>
            <person name="Soderlund C."/>
            <person name="Wing R.A."/>
            <person name="Palmer L.E."/>
            <person name="de la Bastide M."/>
            <person name="Spiegel L."/>
            <person name="Nascimento L."/>
            <person name="Zutavern T."/>
            <person name="O'Shaughnessy A."/>
            <person name="Dike S."/>
            <person name="Dedhia N."/>
            <person name="Preston R."/>
            <person name="Balija V."/>
            <person name="McCombie W.R."/>
            <person name="Chow T."/>
            <person name="Chen H."/>
            <person name="Chung M."/>
            <person name="Chen C."/>
            <person name="Shaw J."/>
            <person name="Wu H."/>
            <person name="Hsiao K."/>
            <person name="Chao Y."/>
            <person name="Chu M."/>
            <person name="Cheng C."/>
            <person name="Hour A."/>
            <person name="Lee P."/>
            <person name="Lin S."/>
            <person name="Lin Y."/>
            <person name="Liou J."/>
            <person name="Liu S."/>
            <person name="Hsing Y."/>
            <person name="Raghuvanshi S."/>
            <person name="Mohanty A."/>
            <person name="Bharti A.K."/>
            <person name="Gaur A."/>
            <person name="Gupta V."/>
            <person name="Kumar D."/>
            <person name="Ravi V."/>
            <person name="Vij S."/>
            <person name="Kapur A."/>
            <person name="Khurana P."/>
            <person name="Khurana P."/>
            <person name="Khurana J.P."/>
            <person name="Tyagi A.K."/>
            <person name="Gaikwad K."/>
            <person name="Singh A."/>
            <person name="Dalal V."/>
            <person name="Srivastava S."/>
            <person name="Dixit A."/>
            <person name="Pal A.K."/>
            <person name="Ghazi I.A."/>
            <person name="Yadav M."/>
            <person name="Pandit A."/>
            <person name="Bhargava A."/>
            <person name="Sureshbabu K."/>
            <person name="Batra K."/>
            <person name="Sharma T.R."/>
            <person name="Mohapatra T."/>
            <person name="Singh N.K."/>
            <person name="Messing J."/>
            <person name="Nelson A.B."/>
            <person name="Fuks G."/>
            <person name="Kavchok S."/>
            <person name="Keizer G."/>
            <person name="Linton E."/>
            <person name="Llaca V."/>
            <person name="Song R."/>
            <person name="Tanyolac B."/>
            <person name="Young S."/>
            <person name="Ho-Il K."/>
            <person name="Hahn J.H."/>
            <person name="Sangsakoo G."/>
            <person name="Vanavichit A."/>
            <person name="de Mattos Luiz.A.T."/>
            <person name="Zimmer P.D."/>
            <person name="Malone G."/>
            <person name="Dellagostin O."/>
            <person name="de Oliveira A.C."/>
            <person name="Bevan M."/>
            <person name="Bancroft I."/>
            <person name="Minx P."/>
            <person name="Cordum H."/>
            <person name="Wilson R."/>
            <person name="Cheng Z."/>
            <person name="Jin W."/>
            <person name="Jiang J."/>
            <person name="Leong S.A."/>
            <person name="Iwama H."/>
            <person name="Gojobori T."/>
            <person name="Itoh T."/>
            <person name="Niimura Y."/>
            <person name="Fujii Y."/>
            <person name="Habara T."/>
            <person name="Sakai H."/>
            <person name="Sato Y."/>
            <person name="Wilson G."/>
            <person name="Kumar K."/>
            <person name="McCouch S."/>
            <person name="Juretic N."/>
            <person name="Hoen D."/>
            <person name="Wright S."/>
            <person name="Bruskiewich R."/>
            <person name="Bureau T."/>
            <person name="Miyao A."/>
            <person name="Hirochika H."/>
            <person name="Nishikawa T."/>
            <person name="Kadowaki K."/>
            <person name="Sugiura M."/>
            <person name="Burr B."/>
            <person name="Sasaki T."/>
        </authorList>
    </citation>
    <scope>NUCLEOTIDE SEQUENCE [LARGE SCALE GENOMIC DNA]</scope>
    <source>
        <strain evidence="4">cv. Nipponbare</strain>
    </source>
</reference>
<accession>Q656V7</accession>
<feature type="compositionally biased region" description="Low complexity" evidence="1">
    <location>
        <begin position="45"/>
        <end position="55"/>
    </location>
</feature>
<reference evidence="4" key="3">
    <citation type="journal article" date="2008" name="Nucleic Acids Res.">
        <title>The rice annotation project database (RAP-DB): 2008 update.</title>
        <authorList>
            <consortium name="The rice annotation project (RAP)"/>
        </authorList>
    </citation>
    <scope>GENOME REANNOTATION</scope>
    <source>
        <strain evidence="4">cv. Nipponbare</strain>
    </source>
</reference>
<name>Q656V7_ORYSJ</name>